<dbReference type="AlphaFoldDB" id="A0A142V845"/>
<proteinExistence type="predicted"/>
<sequence>MKIQENVISKSQLLPKNGDEIDYKLRLEAHLINLLRKKQLTFQEIVCQGNGAYPSDILQALKNLVQNNKLELHNRRYRTSGDKPSKKSNLELKNSPIITEKQLVLKPLNVNSVFGDPHPADYDWRYTSKSRDELTIRLGPFIEANCDIALLGAPTLFLSLYRLGVHMTLFDNSVSVLNDLKAEGIENGLIHHNMFDPLTEFEAKFDVVVSDPPWYVPFYKAFILRSSELLKNQGLLLISVPQWLTRPSAVKDRMEIIKFATDAGFDLVESAPGILSYQTPKFEQIDLAMQGIHCGNWRQGDLFVFRKINKSRASLKVSPPKDEPTWDEYRFGLLKIKLRHRTNHDSGELKIVPVSSGGIFLGTVSRRSPLRRLIDLWTSDNIAYSITRLDIVKIAMDRLIDGDSPKAIVDRQASQLSIREHNILLKLLNNITIPYEEDEFEQVRKSKKIAKEHQGNQDVPYINKLIKENILPSISNDYWRERLGKFLLNGSNPNAIHLAIFVEPYLKFILEGKKTVESRFSSNRCAPYQKVQVGDILLLKRSSGPIVGLCEVSSVWFYKLDPESWENIKNEFAKDLCVQDPSFWESRKHALYATLMRIQNVLSIAPTNISKYDRRGWVLLTANKYDSQIEFYDR</sequence>
<gene>
    <name evidence="2" type="ORF">Dm11a5_0169</name>
</gene>
<dbReference type="GO" id="GO:0003676">
    <property type="term" value="F:nucleic acid binding"/>
    <property type="evidence" value="ECO:0007669"/>
    <property type="project" value="InterPro"/>
</dbReference>
<dbReference type="InterPro" id="IPR007374">
    <property type="entry name" value="ASCH_domain"/>
</dbReference>
<dbReference type="Pfam" id="PF04266">
    <property type="entry name" value="ASCH"/>
    <property type="match status" value="1"/>
</dbReference>
<dbReference type="RefSeq" id="WP_051903715.1">
    <property type="nucleotide sequence ID" value="NZ_CP011127.1"/>
</dbReference>
<reference evidence="2 3" key="1">
    <citation type="submission" date="2015-03" db="EMBL/GenBank/DDBJ databases">
        <title>Genomic characterization of Dehalococcoides mccartyi strain 11a5, an unusal plasmid-containing chloroethene dechlorinator.</title>
        <authorList>
            <person name="Zhao S."/>
            <person name="Ding C."/>
            <person name="He J."/>
        </authorList>
    </citation>
    <scope>NUCLEOTIDE SEQUENCE [LARGE SCALE GENOMIC DNA]</scope>
    <source>
        <strain evidence="2 3">11a5</strain>
    </source>
</reference>
<dbReference type="SUPFAM" id="SSF88697">
    <property type="entry name" value="PUA domain-like"/>
    <property type="match status" value="1"/>
</dbReference>
<dbReference type="Proteomes" id="UP000076394">
    <property type="component" value="Chromosome"/>
</dbReference>
<organism evidence="2 3">
    <name type="scientific">Dehalococcoides mccartyi</name>
    <dbReference type="NCBI Taxonomy" id="61435"/>
    <lineage>
        <taxon>Bacteria</taxon>
        <taxon>Bacillati</taxon>
        <taxon>Chloroflexota</taxon>
        <taxon>Dehalococcoidia</taxon>
        <taxon>Dehalococcoidales</taxon>
        <taxon>Dehalococcoidaceae</taxon>
        <taxon>Dehalococcoides</taxon>
    </lineage>
</organism>
<evidence type="ECO:0000259" key="1">
    <source>
        <dbReference type="Pfam" id="PF04266"/>
    </source>
</evidence>
<dbReference type="GO" id="GO:0032259">
    <property type="term" value="P:methylation"/>
    <property type="evidence" value="ECO:0007669"/>
    <property type="project" value="InterPro"/>
</dbReference>
<dbReference type="CDD" id="cd02440">
    <property type="entry name" value="AdoMet_MTases"/>
    <property type="match status" value="1"/>
</dbReference>
<dbReference type="Gene3D" id="3.40.50.150">
    <property type="entry name" value="Vaccinia Virus protein VP39"/>
    <property type="match status" value="1"/>
</dbReference>
<dbReference type="EMBL" id="CP011127">
    <property type="protein sequence ID" value="AMU86000.1"/>
    <property type="molecule type" value="Genomic_DNA"/>
</dbReference>
<dbReference type="InterPro" id="IPR015947">
    <property type="entry name" value="PUA-like_sf"/>
</dbReference>
<dbReference type="InterPro" id="IPR002052">
    <property type="entry name" value="DNA_methylase_N6_adenine_CS"/>
</dbReference>
<name>A0A142V845_9CHLR</name>
<dbReference type="OrthoDB" id="161793at2"/>
<dbReference type="InterPro" id="IPR029063">
    <property type="entry name" value="SAM-dependent_MTases_sf"/>
</dbReference>
<evidence type="ECO:0000313" key="2">
    <source>
        <dbReference type="EMBL" id="AMU86000.1"/>
    </source>
</evidence>
<evidence type="ECO:0000313" key="3">
    <source>
        <dbReference type="Proteomes" id="UP000076394"/>
    </source>
</evidence>
<dbReference type="GO" id="GO:0008168">
    <property type="term" value="F:methyltransferase activity"/>
    <property type="evidence" value="ECO:0007669"/>
    <property type="project" value="InterPro"/>
</dbReference>
<dbReference type="PATRIC" id="fig|61435.8.peg.168"/>
<dbReference type="SUPFAM" id="SSF53335">
    <property type="entry name" value="S-adenosyl-L-methionine-dependent methyltransferases"/>
    <property type="match status" value="1"/>
</dbReference>
<protein>
    <submittedName>
        <fullName evidence="2">ASCH domain-containing protein</fullName>
    </submittedName>
</protein>
<dbReference type="PROSITE" id="PS00092">
    <property type="entry name" value="N6_MTASE"/>
    <property type="match status" value="1"/>
</dbReference>
<accession>A0A142V845</accession>
<feature type="domain" description="ASCH" evidence="1">
    <location>
        <begin position="501"/>
        <end position="574"/>
    </location>
</feature>